<accession>A0A396I454</accession>
<sequence length="311" mass="34958">MNSICKSMLLYPRNPFESLCQKLKLNVNDSQEIKVQGNLGDMDCVFVKKENLYLIFDDLKVIQSSPSNTLQQLQQLGYRNINKLTHMSATVGLKEILDLLKKALTSKSPLSNVLLANGEFNQMYPSYVYVRPPLHNVTSIINLKVTVSKSKKKIVYAEAQAEFAEFLFSFLTTHIGFILAQLNDIFSFGCMNNLHKSVKELDPSCFIRPIKGKNLFKGKSPYVKIESDVGFVKRLSKFVVWDNLQVTPLENTASSIAFLQKLNIPLDDLEEHVVGIGRTVTLNLLGASLTSSEAVLTEALFHLVKKPKEEP</sequence>
<evidence type="ECO:0008006" key="2">
    <source>
        <dbReference type="Google" id="ProtNLM"/>
    </source>
</evidence>
<protein>
    <recommendedName>
        <fullName evidence="2">DUF674 family protein</fullName>
    </recommendedName>
</protein>
<gene>
    <name evidence="1" type="ORF">MtrunA17_Chr4g0008491</name>
</gene>
<dbReference type="Proteomes" id="UP000265566">
    <property type="component" value="Chromosome 4"/>
</dbReference>
<comment type="caution">
    <text evidence="1">The sequence shown here is derived from an EMBL/GenBank/DDBJ whole genome shotgun (WGS) entry which is preliminary data.</text>
</comment>
<dbReference type="EMBL" id="PSQE01000004">
    <property type="protein sequence ID" value="RHN58994.1"/>
    <property type="molecule type" value="Genomic_DNA"/>
</dbReference>
<organism evidence="1">
    <name type="scientific">Medicago truncatula</name>
    <name type="common">Barrel medic</name>
    <name type="synonym">Medicago tribuloides</name>
    <dbReference type="NCBI Taxonomy" id="3880"/>
    <lineage>
        <taxon>Eukaryota</taxon>
        <taxon>Viridiplantae</taxon>
        <taxon>Streptophyta</taxon>
        <taxon>Embryophyta</taxon>
        <taxon>Tracheophyta</taxon>
        <taxon>Spermatophyta</taxon>
        <taxon>Magnoliopsida</taxon>
        <taxon>eudicotyledons</taxon>
        <taxon>Gunneridae</taxon>
        <taxon>Pentapetalae</taxon>
        <taxon>rosids</taxon>
        <taxon>fabids</taxon>
        <taxon>Fabales</taxon>
        <taxon>Fabaceae</taxon>
        <taxon>Papilionoideae</taxon>
        <taxon>50 kb inversion clade</taxon>
        <taxon>NPAAA clade</taxon>
        <taxon>Hologalegina</taxon>
        <taxon>IRL clade</taxon>
        <taxon>Trifolieae</taxon>
        <taxon>Medicago</taxon>
    </lineage>
</organism>
<name>A0A396I454_MEDTR</name>
<evidence type="ECO:0000313" key="1">
    <source>
        <dbReference type="EMBL" id="RHN58994.1"/>
    </source>
</evidence>
<dbReference type="InterPro" id="IPR007750">
    <property type="entry name" value="DUF674"/>
</dbReference>
<dbReference type="PANTHER" id="PTHR33103:SF93">
    <property type="entry name" value="DUF674 FAMILY PROTEIN"/>
    <property type="match status" value="1"/>
</dbReference>
<reference evidence="1" key="1">
    <citation type="journal article" date="2018" name="Nat. Plants">
        <title>Whole-genome landscape of Medicago truncatula symbiotic genes.</title>
        <authorList>
            <person name="Pecrix Y."/>
            <person name="Gamas P."/>
            <person name="Carrere S."/>
        </authorList>
    </citation>
    <scope>NUCLEOTIDE SEQUENCE</scope>
    <source>
        <tissue evidence="1">Leaves</tissue>
    </source>
</reference>
<proteinExistence type="predicted"/>
<dbReference type="PANTHER" id="PTHR33103">
    <property type="entry name" value="OS01G0153900 PROTEIN"/>
    <property type="match status" value="1"/>
</dbReference>
<dbReference type="Gramene" id="rna20972">
    <property type="protein sequence ID" value="RHN58994.1"/>
    <property type="gene ID" value="gene20972"/>
</dbReference>
<dbReference type="AlphaFoldDB" id="A0A396I454"/>
<dbReference type="Pfam" id="PF05056">
    <property type="entry name" value="DUF674"/>
    <property type="match status" value="3"/>
</dbReference>